<gene>
    <name evidence="1" type="ORF">MF672_038695</name>
</gene>
<dbReference type="Proteomes" id="UP001317259">
    <property type="component" value="Unassembled WGS sequence"/>
</dbReference>
<sequence length="54" mass="6027">MDDESGHCPDPELAEVWDGMAPEERLHLLLVAGQDPPAELTDTVRCLYDQHRPG</sequence>
<reference evidence="1 2" key="1">
    <citation type="submission" date="2022-04" db="EMBL/GenBank/DDBJ databases">
        <title>Genome draft of Actinomadura sp. ATCC 31491.</title>
        <authorList>
            <person name="Shi X."/>
            <person name="Du Y."/>
        </authorList>
    </citation>
    <scope>NUCLEOTIDE SEQUENCE [LARGE SCALE GENOMIC DNA]</scope>
    <source>
        <strain evidence="1 2">ATCC 31491</strain>
    </source>
</reference>
<evidence type="ECO:0000313" key="1">
    <source>
        <dbReference type="EMBL" id="MCK2219683.1"/>
    </source>
</evidence>
<dbReference type="EMBL" id="JAKRKC020000002">
    <property type="protein sequence ID" value="MCK2219683.1"/>
    <property type="molecule type" value="Genomic_DNA"/>
</dbReference>
<dbReference type="RefSeq" id="WP_242375206.1">
    <property type="nucleotide sequence ID" value="NZ_JAKRKC020000002.1"/>
</dbReference>
<proteinExistence type="predicted"/>
<comment type="caution">
    <text evidence="1">The sequence shown here is derived from an EMBL/GenBank/DDBJ whole genome shotgun (WGS) entry which is preliminary data.</text>
</comment>
<name>A0ABT0G4Z7_9ACTN</name>
<organism evidence="1 2">
    <name type="scientific">Actinomadura luzonensis</name>
    <dbReference type="NCBI Taxonomy" id="2805427"/>
    <lineage>
        <taxon>Bacteria</taxon>
        <taxon>Bacillati</taxon>
        <taxon>Actinomycetota</taxon>
        <taxon>Actinomycetes</taxon>
        <taxon>Streptosporangiales</taxon>
        <taxon>Thermomonosporaceae</taxon>
        <taxon>Actinomadura</taxon>
    </lineage>
</organism>
<accession>A0ABT0G4Z7</accession>
<protein>
    <submittedName>
        <fullName evidence="1">Uncharacterized protein</fullName>
    </submittedName>
</protein>
<evidence type="ECO:0000313" key="2">
    <source>
        <dbReference type="Proteomes" id="UP001317259"/>
    </source>
</evidence>
<keyword evidence="2" id="KW-1185">Reference proteome</keyword>